<keyword evidence="1" id="KW-0472">Membrane</keyword>
<organism evidence="2 3">
    <name type="scientific">Akkermansia muciniphila</name>
    <dbReference type="NCBI Taxonomy" id="239935"/>
    <lineage>
        <taxon>Bacteria</taxon>
        <taxon>Pseudomonadati</taxon>
        <taxon>Verrucomicrobiota</taxon>
        <taxon>Verrucomicrobiia</taxon>
        <taxon>Verrucomicrobiales</taxon>
        <taxon>Akkermansiaceae</taxon>
        <taxon>Akkermansia</taxon>
    </lineage>
</organism>
<evidence type="ECO:0000256" key="1">
    <source>
        <dbReference type="SAM" id="Phobius"/>
    </source>
</evidence>
<reference evidence="2 3" key="1">
    <citation type="journal article" date="2017" name="BMC Genomics">
        <title>Genome sequencing of 39 Akkermansia muciniphila isolates reveals its population structure, genomic and functional diverisity, and global distribution in mammalian gut microbiotas.</title>
        <authorList>
            <person name="Guo X."/>
            <person name="Li S."/>
            <person name="Zhang J."/>
            <person name="Wu F."/>
            <person name="Li X."/>
            <person name="Wu D."/>
            <person name="Zhang M."/>
            <person name="Ou Z."/>
            <person name="Jie Z."/>
            <person name="Yan Q."/>
            <person name="Li P."/>
            <person name="Yi J."/>
            <person name="Peng Y."/>
        </authorList>
    </citation>
    <scope>NUCLEOTIDE SEQUENCE [LARGE SCALE GENOMIC DNA]</scope>
    <source>
        <strain evidence="2 3">GP43</strain>
    </source>
</reference>
<evidence type="ECO:0000313" key="3">
    <source>
        <dbReference type="Proteomes" id="UP000235914"/>
    </source>
</evidence>
<dbReference type="Proteomes" id="UP000235914">
    <property type="component" value="Unassembled WGS sequence"/>
</dbReference>
<accession>A0AAP8TA58</accession>
<evidence type="ECO:0000313" key="2">
    <source>
        <dbReference type="EMBL" id="PNC57722.1"/>
    </source>
</evidence>
<comment type="caution">
    <text evidence="2">The sequence shown here is derived from an EMBL/GenBank/DDBJ whole genome shotgun (WGS) entry which is preliminary data.</text>
</comment>
<gene>
    <name evidence="2" type="ORF">CXU09_01240</name>
</gene>
<keyword evidence="1" id="KW-0812">Transmembrane</keyword>
<keyword evidence="1" id="KW-1133">Transmembrane helix</keyword>
<feature type="transmembrane region" description="Helical" evidence="1">
    <location>
        <begin position="66"/>
        <end position="91"/>
    </location>
</feature>
<dbReference type="EMBL" id="PJKN01000001">
    <property type="protein sequence ID" value="PNC57722.1"/>
    <property type="molecule type" value="Genomic_DNA"/>
</dbReference>
<feature type="transmembrane region" description="Helical" evidence="1">
    <location>
        <begin position="103"/>
        <end position="125"/>
    </location>
</feature>
<protein>
    <submittedName>
        <fullName evidence="2">Uncharacterized protein</fullName>
    </submittedName>
</protein>
<sequence length="356" mass="39279">MFPDTFQEIGMESLPACLSKFFPHAMLDYLFQHFYSTLAIFSFCIAILILRALGKRSIFWIPVSTAPLGCITFLAVFLLLTAFIIGTFGFFTTIPIAENLAFALAWLAAMAAALTVISRLTGYYLRQEPAAGRHYPEEYGKMLSAQLRNKGILLFAIIGIISCAIDIITFPFPIPELPPGSPLSASTMIPLPPEVPFEVCISSRVTTRFSGECDFDATVRKKGGGKHVFPAILINPGGRSAVTIYRLWPEDKHHQGSLVFTNGIQSCLLNMDTMQMKSLNGPASNYPPPSSEDLSGEDMNLRLETVGLYRGLSFVRGAEHSATTRSYILKILENMQARAERLKEATDRNSSESLTK</sequence>
<name>A0AAP8TA58_9BACT</name>
<dbReference type="AlphaFoldDB" id="A0AAP8TA58"/>
<proteinExistence type="predicted"/>
<feature type="transmembrane region" description="Helical" evidence="1">
    <location>
        <begin position="151"/>
        <end position="174"/>
    </location>
</feature>
<feature type="transmembrane region" description="Helical" evidence="1">
    <location>
        <begin position="34"/>
        <end position="54"/>
    </location>
</feature>